<feature type="disulfide bond" evidence="2">
    <location>
        <begin position="100"/>
        <end position="108"/>
    </location>
</feature>
<dbReference type="AlphaFoldDB" id="A0A7W7WXK2"/>
<evidence type="ECO:0000313" key="4">
    <source>
        <dbReference type="EMBL" id="MBB4967534.1"/>
    </source>
</evidence>
<feature type="active site" description="Nucleophile" evidence="1">
    <location>
        <position position="24"/>
    </location>
</feature>
<feature type="disulfide bond" evidence="2">
    <location>
        <begin position="36"/>
        <end position="60"/>
    </location>
</feature>
<evidence type="ECO:0000313" key="5">
    <source>
        <dbReference type="Proteomes" id="UP000542674"/>
    </source>
</evidence>
<protein>
    <submittedName>
        <fullName evidence="4">Lysophospholipase L1-like esterase</fullName>
    </submittedName>
</protein>
<dbReference type="GO" id="GO:0019433">
    <property type="term" value="P:triglyceride catabolic process"/>
    <property type="evidence" value="ECO:0007669"/>
    <property type="project" value="TreeGrafter"/>
</dbReference>
<dbReference type="Proteomes" id="UP000542674">
    <property type="component" value="Unassembled WGS sequence"/>
</dbReference>
<evidence type="ECO:0000259" key="3">
    <source>
        <dbReference type="Pfam" id="PF13472"/>
    </source>
</evidence>
<dbReference type="InterPro" id="IPR036514">
    <property type="entry name" value="SGNH_hydro_sf"/>
</dbReference>
<accession>A0A7W7WXK2</accession>
<dbReference type="GO" id="GO:0004806">
    <property type="term" value="F:triacylglycerol lipase activity"/>
    <property type="evidence" value="ECO:0007669"/>
    <property type="project" value="TreeGrafter"/>
</dbReference>
<dbReference type="InterPro" id="IPR013830">
    <property type="entry name" value="SGNH_hydro"/>
</dbReference>
<dbReference type="CDD" id="cd01823">
    <property type="entry name" value="SEST_like"/>
    <property type="match status" value="1"/>
</dbReference>
<name>A0A7W7WXK2_9PSEU</name>
<feature type="active site" evidence="1">
    <location>
        <position position="220"/>
    </location>
</feature>
<keyword evidence="2" id="KW-1015">Disulfide bond</keyword>
<dbReference type="Gene3D" id="3.40.50.1110">
    <property type="entry name" value="SGNH hydrolase"/>
    <property type="match status" value="1"/>
</dbReference>
<reference evidence="4 5" key="1">
    <citation type="submission" date="2020-08" db="EMBL/GenBank/DDBJ databases">
        <title>Sequencing the genomes of 1000 actinobacteria strains.</title>
        <authorList>
            <person name="Klenk H.-P."/>
        </authorList>
    </citation>
    <scope>NUCLEOTIDE SEQUENCE [LARGE SCALE GENOMIC DNA]</scope>
    <source>
        <strain evidence="4 5">DSM 45084</strain>
    </source>
</reference>
<dbReference type="InterPro" id="IPR037460">
    <property type="entry name" value="SEST-like"/>
</dbReference>
<gene>
    <name evidence="4" type="ORF">F4559_004893</name>
</gene>
<dbReference type="RefSeq" id="WP_246445324.1">
    <property type="nucleotide sequence ID" value="NZ_BAABAI010000007.1"/>
</dbReference>
<evidence type="ECO:0000256" key="2">
    <source>
        <dbReference type="PIRSR" id="PIRSR637460-2"/>
    </source>
</evidence>
<dbReference type="SUPFAM" id="SSF52266">
    <property type="entry name" value="SGNH hydrolase"/>
    <property type="match status" value="1"/>
</dbReference>
<evidence type="ECO:0000256" key="1">
    <source>
        <dbReference type="PIRSR" id="PIRSR637460-1"/>
    </source>
</evidence>
<dbReference type="PANTHER" id="PTHR37981:SF1">
    <property type="entry name" value="SGNH HYDROLASE-TYPE ESTERASE DOMAIN-CONTAINING PROTEIN"/>
    <property type="match status" value="1"/>
</dbReference>
<organism evidence="4 5">
    <name type="scientific">Saccharothrix violaceirubra</name>
    <dbReference type="NCBI Taxonomy" id="413306"/>
    <lineage>
        <taxon>Bacteria</taxon>
        <taxon>Bacillati</taxon>
        <taxon>Actinomycetota</taxon>
        <taxon>Actinomycetes</taxon>
        <taxon>Pseudonocardiales</taxon>
        <taxon>Pseudonocardiaceae</taxon>
        <taxon>Saccharothrix</taxon>
    </lineage>
</organism>
<proteinExistence type="predicted"/>
<dbReference type="PANTHER" id="PTHR37981">
    <property type="entry name" value="LIPASE 2"/>
    <property type="match status" value="1"/>
</dbReference>
<dbReference type="Pfam" id="PF13472">
    <property type="entry name" value="Lipase_GDSL_2"/>
    <property type="match status" value="1"/>
</dbReference>
<comment type="caution">
    <text evidence="4">The sequence shown here is derived from an EMBL/GenBank/DDBJ whole genome shotgun (WGS) entry which is preliminary data.</text>
</comment>
<sequence>MAAVLMLALVPAPIAPELVALGDSYAAGTGASRDSCDRSSNAYGALYAKQIHASFVMAACSGATAKSVESQLKSITPAATLVTLTVGGNDIGFADVMTTCTLQSEKSCLKAVDKANKLTAETLPGRLDRLYSKLRATTPAKVVVLGYPHLFEPTGACSLSKAERAALNSAADRLNAVIEARSLAAGFTFGDVRTTFAGHGLCGPSPWINGVKFPVISSYHPNAKGQRLGYLPVLAAARSLS</sequence>
<feature type="domain" description="SGNH hydrolase-type esterase" evidence="3">
    <location>
        <begin position="20"/>
        <end position="228"/>
    </location>
</feature>
<feature type="disulfide bond" evidence="2">
    <location>
        <begin position="157"/>
        <end position="202"/>
    </location>
</feature>
<keyword evidence="5" id="KW-1185">Reference proteome</keyword>
<dbReference type="EMBL" id="JACHJS010000001">
    <property type="protein sequence ID" value="MBB4967534.1"/>
    <property type="molecule type" value="Genomic_DNA"/>
</dbReference>